<name>A0ABX3GT30_PAEBO</name>
<dbReference type="InterPro" id="IPR050261">
    <property type="entry name" value="FrsA_esterase"/>
</dbReference>
<comment type="caution">
    <text evidence="2">The sequence shown here is derived from an EMBL/GenBank/DDBJ whole genome shotgun (WGS) entry which is preliminary data.</text>
</comment>
<feature type="transmembrane region" description="Helical" evidence="1">
    <location>
        <begin position="399"/>
        <end position="420"/>
    </location>
</feature>
<gene>
    <name evidence="2" type="ORF">BSK56_32015</name>
</gene>
<proteinExistence type="predicted"/>
<dbReference type="EMBL" id="MPTB01000078">
    <property type="protein sequence ID" value="OMD36585.1"/>
    <property type="molecule type" value="Genomic_DNA"/>
</dbReference>
<keyword evidence="1" id="KW-0472">Membrane</keyword>
<feature type="transmembrane region" description="Helical" evidence="1">
    <location>
        <begin position="465"/>
        <end position="486"/>
    </location>
</feature>
<dbReference type="RefSeq" id="WP_076114406.1">
    <property type="nucleotide sequence ID" value="NZ_MPTB01000078.1"/>
</dbReference>
<sequence>MSKMVSQLKKPQGLLALALSLIILGSLIANMFNTSFYSVNVKEIKFKADHGTLSGLLYTPDGAGAEDPRPVIITTHGYLNTKEMQDAPAIEMSRRGYIVLALDMYDHGDSRWESDIPVKDLFGTFWVYSQFDASKYIFEQDYTKKDDKGNAYVAVSGHSMGGFSSLVAMYMDELTALQTGQRMIYAGISAGADFSYASAVAPQDQIQAAFGSRTVGMIAGKYDEFFFNKSDDEKSATEKKVQGTVTEKDFAATISGKGFLGLAADNPAVETGKFYTVESGELKLEDKVVRPAQSGEHILFTPSQTHPWNHFSKTATANFIDFYAHAFKGVTSPNQTNAGLGSGNQIWWVKEAGNGIALVGFFLLLVPLISLLLKVPFLKRSVTASTTTVGAPSTGMQRIAYWAAIVFSTLFPALLFPTLMDKQADGLNVLSVISVILLVICLIAAAAGFILANSQKANPDARAKMKNIGIGSALLAVISLVMWIVFEKSGRILPTSSYFNEPTTNQIGYWALVSGLIIAFITCAFYYFSKKQAGTKFSSYGIHLNSITIIASLCTAIAAVFVGYLLLFAVQAVAGTDFRFWTFAVRTFEIEHLITGLRYMPFFFIYYFVSVVALNANTRGQKRGYLLSIILNVGGLILWMAAQYGKDFITGVALYPGQSLNGILLFAMVPLLVIAAVYARKIFEKTNNVWLASFLNTILFTMITAANTAMFWNLV</sequence>
<protein>
    <recommendedName>
        <fullName evidence="4">Serine aminopeptidase S33 domain-containing protein</fullName>
    </recommendedName>
</protein>
<feature type="transmembrane region" description="Helical" evidence="1">
    <location>
        <begin position="506"/>
        <end position="528"/>
    </location>
</feature>
<evidence type="ECO:0000313" key="3">
    <source>
        <dbReference type="Proteomes" id="UP000187412"/>
    </source>
</evidence>
<accession>A0ABX3GT30</accession>
<feature type="transmembrane region" description="Helical" evidence="1">
    <location>
        <begin position="625"/>
        <end position="642"/>
    </location>
</feature>
<organism evidence="2 3">
    <name type="scientific">Paenibacillus borealis</name>
    <dbReference type="NCBI Taxonomy" id="160799"/>
    <lineage>
        <taxon>Bacteria</taxon>
        <taxon>Bacillati</taxon>
        <taxon>Bacillota</taxon>
        <taxon>Bacilli</taxon>
        <taxon>Bacillales</taxon>
        <taxon>Paenibacillaceae</taxon>
        <taxon>Paenibacillus</taxon>
    </lineage>
</organism>
<keyword evidence="3" id="KW-1185">Reference proteome</keyword>
<keyword evidence="1" id="KW-0812">Transmembrane</keyword>
<evidence type="ECO:0008006" key="4">
    <source>
        <dbReference type="Google" id="ProtNLM"/>
    </source>
</evidence>
<dbReference type="Proteomes" id="UP000187412">
    <property type="component" value="Unassembled WGS sequence"/>
</dbReference>
<dbReference type="PANTHER" id="PTHR22946">
    <property type="entry name" value="DIENELACTONE HYDROLASE DOMAIN-CONTAINING PROTEIN-RELATED"/>
    <property type="match status" value="1"/>
</dbReference>
<feature type="transmembrane region" description="Helical" evidence="1">
    <location>
        <begin position="662"/>
        <end position="679"/>
    </location>
</feature>
<dbReference type="SUPFAM" id="SSF53474">
    <property type="entry name" value="alpha/beta-Hydrolases"/>
    <property type="match status" value="1"/>
</dbReference>
<feature type="transmembrane region" description="Helical" evidence="1">
    <location>
        <begin position="691"/>
        <end position="712"/>
    </location>
</feature>
<evidence type="ECO:0000313" key="2">
    <source>
        <dbReference type="EMBL" id="OMD36585.1"/>
    </source>
</evidence>
<feature type="transmembrane region" description="Helical" evidence="1">
    <location>
        <begin position="593"/>
        <end position="613"/>
    </location>
</feature>
<keyword evidence="1" id="KW-1133">Transmembrane helix</keyword>
<evidence type="ECO:0000256" key="1">
    <source>
        <dbReference type="SAM" id="Phobius"/>
    </source>
</evidence>
<dbReference type="InterPro" id="IPR029058">
    <property type="entry name" value="AB_hydrolase_fold"/>
</dbReference>
<dbReference type="Gene3D" id="3.40.50.1820">
    <property type="entry name" value="alpha/beta hydrolase"/>
    <property type="match status" value="1"/>
</dbReference>
<feature type="transmembrane region" description="Helical" evidence="1">
    <location>
        <begin position="432"/>
        <end position="453"/>
    </location>
</feature>
<reference evidence="2 3" key="1">
    <citation type="submission" date="2016-10" db="EMBL/GenBank/DDBJ databases">
        <title>Paenibacillus species isolates.</title>
        <authorList>
            <person name="Beno S.M."/>
        </authorList>
    </citation>
    <scope>NUCLEOTIDE SEQUENCE [LARGE SCALE GENOMIC DNA]</scope>
    <source>
        <strain evidence="2 3">FSL H7-0744</strain>
    </source>
</reference>
<feature type="transmembrane region" description="Helical" evidence="1">
    <location>
        <begin position="549"/>
        <end position="573"/>
    </location>
</feature>
<feature type="transmembrane region" description="Helical" evidence="1">
    <location>
        <begin position="355"/>
        <end position="378"/>
    </location>
</feature>